<keyword evidence="3" id="KW-0813">Transport</keyword>
<gene>
    <name evidence="7" type="ORF">QWZ14_22160</name>
</gene>
<dbReference type="PANTHER" id="PTHR30290:SF9">
    <property type="entry name" value="OLIGOPEPTIDE-BINDING PROTEIN APPA"/>
    <property type="match status" value="1"/>
</dbReference>
<comment type="subcellular location">
    <subcellularLocation>
        <location evidence="1">Periplasm</location>
    </subcellularLocation>
</comment>
<comment type="caution">
    <text evidence="7">The sequence shown here is derived from an EMBL/GenBank/DDBJ whole genome shotgun (WGS) entry which is preliminary data.</text>
</comment>
<dbReference type="Gene3D" id="3.90.76.10">
    <property type="entry name" value="Dipeptide-binding Protein, Domain 1"/>
    <property type="match status" value="1"/>
</dbReference>
<dbReference type="Gene3D" id="3.40.190.10">
    <property type="entry name" value="Periplasmic binding protein-like II"/>
    <property type="match status" value="1"/>
</dbReference>
<dbReference type="PANTHER" id="PTHR30290">
    <property type="entry name" value="PERIPLASMIC BINDING COMPONENT OF ABC TRANSPORTER"/>
    <property type="match status" value="1"/>
</dbReference>
<dbReference type="CDD" id="cd08498">
    <property type="entry name" value="PBP2_NikA_DppA_OppA_like_2"/>
    <property type="match status" value="1"/>
</dbReference>
<sequence>MHRPILAAALTLAALPALAQPASTLNIGIGGAVTSVDPHFYNASPNNSLSMHVFDRLVERDARAQPFPGLAESWRVVSDTVWEFKLRAGVKWHDGRDFTADDVAFTIQRTPNVPNSPGGFGGFVRAIERVEVVDPLTLRFHTARPHPLLPTELASVAIIARHAAEGAGTEDFNSGRAAIGTGPYRMVAYRSGDRTELARNDGYFRGPEPWARVNYRFIGNDGARTAALLAGDVDIIDQVPSTDLARLKRDPKVTVSEIQGLRMIYLVMDHSRRGQVPFVADNDGKPLATNPFDDLRVRRALSLAINRAALAERVMEGTAQPTGQWLPDGTFGYNPEIRPPAFDPEAAKKLLAEAGFPQGFRLTLHSPNDRYPNDSKAAQAVAQMWSRVGIRTEVEAVPWASFAQRSNRQEYAIRLSGWASVTGEASYALVNILGTFDREKRTGASNAGRYTNPALDALTERAAATIDDPTRERLLRDAVKTAMDDQAIIPMFQLVNSWALRRGLRYEARMDERTVATGVRAAP</sequence>
<evidence type="ECO:0000256" key="3">
    <source>
        <dbReference type="ARBA" id="ARBA00022448"/>
    </source>
</evidence>
<dbReference type="Proteomes" id="UP001529369">
    <property type="component" value="Unassembled WGS sequence"/>
</dbReference>
<evidence type="ECO:0000256" key="4">
    <source>
        <dbReference type="ARBA" id="ARBA00022729"/>
    </source>
</evidence>
<evidence type="ECO:0000259" key="6">
    <source>
        <dbReference type="Pfam" id="PF00496"/>
    </source>
</evidence>
<comment type="similarity">
    <text evidence="2">Belongs to the bacterial solute-binding protein 5 family.</text>
</comment>
<dbReference type="Gene3D" id="3.10.105.10">
    <property type="entry name" value="Dipeptide-binding Protein, Domain 3"/>
    <property type="match status" value="1"/>
</dbReference>
<reference evidence="8" key="1">
    <citation type="journal article" date="2019" name="Int. J. Syst. Evol. Microbiol.">
        <title>The Global Catalogue of Microorganisms (GCM) 10K type strain sequencing project: providing services to taxonomists for standard genome sequencing and annotation.</title>
        <authorList>
            <consortium name="The Broad Institute Genomics Platform"/>
            <consortium name="The Broad Institute Genome Sequencing Center for Infectious Disease"/>
            <person name="Wu L."/>
            <person name="Ma J."/>
        </authorList>
    </citation>
    <scope>NUCLEOTIDE SEQUENCE [LARGE SCALE GENOMIC DNA]</scope>
    <source>
        <strain evidence="8">CECT 7131</strain>
    </source>
</reference>
<feature type="domain" description="Solute-binding protein family 5" evidence="6">
    <location>
        <begin position="66"/>
        <end position="435"/>
    </location>
</feature>
<accession>A0ABT8ABQ0</accession>
<dbReference type="RefSeq" id="WP_290319097.1">
    <property type="nucleotide sequence ID" value="NZ_JAUFPN010000184.1"/>
</dbReference>
<feature type="signal peptide" evidence="5">
    <location>
        <begin position="1"/>
        <end position="19"/>
    </location>
</feature>
<dbReference type="PIRSF" id="PIRSF002741">
    <property type="entry name" value="MppA"/>
    <property type="match status" value="1"/>
</dbReference>
<keyword evidence="8" id="KW-1185">Reference proteome</keyword>
<dbReference type="InterPro" id="IPR000914">
    <property type="entry name" value="SBP_5_dom"/>
</dbReference>
<organism evidence="7 8">
    <name type="scientific">Paeniroseomonas aquatica</name>
    <dbReference type="NCBI Taxonomy" id="373043"/>
    <lineage>
        <taxon>Bacteria</taxon>
        <taxon>Pseudomonadati</taxon>
        <taxon>Pseudomonadota</taxon>
        <taxon>Alphaproteobacteria</taxon>
        <taxon>Acetobacterales</taxon>
        <taxon>Acetobacteraceae</taxon>
        <taxon>Paeniroseomonas</taxon>
    </lineage>
</organism>
<name>A0ABT8ABQ0_9PROT</name>
<dbReference type="Pfam" id="PF00496">
    <property type="entry name" value="SBP_bac_5"/>
    <property type="match status" value="1"/>
</dbReference>
<protein>
    <submittedName>
        <fullName evidence="7">ABC transporter substrate-binding protein</fullName>
    </submittedName>
</protein>
<evidence type="ECO:0000313" key="8">
    <source>
        <dbReference type="Proteomes" id="UP001529369"/>
    </source>
</evidence>
<dbReference type="InterPro" id="IPR039424">
    <property type="entry name" value="SBP_5"/>
</dbReference>
<evidence type="ECO:0000256" key="2">
    <source>
        <dbReference type="ARBA" id="ARBA00005695"/>
    </source>
</evidence>
<evidence type="ECO:0000256" key="5">
    <source>
        <dbReference type="SAM" id="SignalP"/>
    </source>
</evidence>
<feature type="chain" id="PRO_5045172816" evidence="5">
    <location>
        <begin position="20"/>
        <end position="523"/>
    </location>
</feature>
<dbReference type="EMBL" id="JAUFPN010000184">
    <property type="protein sequence ID" value="MDN3567093.1"/>
    <property type="molecule type" value="Genomic_DNA"/>
</dbReference>
<dbReference type="InterPro" id="IPR030678">
    <property type="entry name" value="Peptide/Ni-bd"/>
</dbReference>
<evidence type="ECO:0000313" key="7">
    <source>
        <dbReference type="EMBL" id="MDN3567093.1"/>
    </source>
</evidence>
<evidence type="ECO:0000256" key="1">
    <source>
        <dbReference type="ARBA" id="ARBA00004418"/>
    </source>
</evidence>
<keyword evidence="4 5" id="KW-0732">Signal</keyword>
<proteinExistence type="inferred from homology"/>
<dbReference type="SUPFAM" id="SSF53850">
    <property type="entry name" value="Periplasmic binding protein-like II"/>
    <property type="match status" value="1"/>
</dbReference>